<gene>
    <name evidence="2" type="ORF">HCA69_02755</name>
</gene>
<dbReference type="Proteomes" id="UP000535908">
    <property type="component" value="Unassembled WGS sequence"/>
</dbReference>
<dbReference type="InterPro" id="IPR036390">
    <property type="entry name" value="WH_DNA-bd_sf"/>
</dbReference>
<dbReference type="GO" id="GO:0003700">
    <property type="term" value="F:DNA-binding transcription factor activity"/>
    <property type="evidence" value="ECO:0007669"/>
    <property type="project" value="InterPro"/>
</dbReference>
<evidence type="ECO:0000313" key="3">
    <source>
        <dbReference type="Proteomes" id="UP000535908"/>
    </source>
</evidence>
<comment type="caution">
    <text evidence="2">The sequence shown here is derived from an EMBL/GenBank/DDBJ whole genome shotgun (WGS) entry which is preliminary data.</text>
</comment>
<dbReference type="SUPFAM" id="SSF46785">
    <property type="entry name" value="Winged helix' DNA-binding domain"/>
    <property type="match status" value="1"/>
</dbReference>
<proteinExistence type="predicted"/>
<sequence length="55" mass="6272">MMKCLAIALSVRKSAIPAKMNRLLEKDSIHRAKNPQDLRGFRLTVTKNGEKVYET</sequence>
<dbReference type="Gene3D" id="1.10.10.10">
    <property type="entry name" value="Winged helix-like DNA-binding domain superfamily/Winged helix DNA-binding domain"/>
    <property type="match status" value="1"/>
</dbReference>
<evidence type="ECO:0000313" key="2">
    <source>
        <dbReference type="EMBL" id="MBC1935268.1"/>
    </source>
</evidence>
<dbReference type="AlphaFoldDB" id="A0A7X0Y207"/>
<accession>A0A7X0Y207</accession>
<name>A0A7X0Y207_9LIST</name>
<dbReference type="InterPro" id="IPR036388">
    <property type="entry name" value="WH-like_DNA-bd_sf"/>
</dbReference>
<evidence type="ECO:0000259" key="1">
    <source>
        <dbReference type="PROSITE" id="PS50995"/>
    </source>
</evidence>
<protein>
    <recommendedName>
        <fullName evidence="1">HTH marR-type domain-containing protein</fullName>
    </recommendedName>
</protein>
<dbReference type="PROSITE" id="PS50995">
    <property type="entry name" value="HTH_MARR_2"/>
    <property type="match status" value="1"/>
</dbReference>
<organism evidence="2 3">
    <name type="scientific">Listeria grandensis</name>
    <dbReference type="NCBI Taxonomy" id="1494963"/>
    <lineage>
        <taxon>Bacteria</taxon>
        <taxon>Bacillati</taxon>
        <taxon>Bacillota</taxon>
        <taxon>Bacilli</taxon>
        <taxon>Bacillales</taxon>
        <taxon>Listeriaceae</taxon>
        <taxon>Listeria</taxon>
    </lineage>
</organism>
<dbReference type="EMBL" id="JAARWN010000001">
    <property type="protein sequence ID" value="MBC1935268.1"/>
    <property type="molecule type" value="Genomic_DNA"/>
</dbReference>
<dbReference type="RefSeq" id="WP_185525437.1">
    <property type="nucleotide sequence ID" value="NZ_JAARWN010000001.1"/>
</dbReference>
<reference evidence="2 3" key="1">
    <citation type="submission" date="2020-03" db="EMBL/GenBank/DDBJ databases">
        <title>Soil Listeria distribution.</title>
        <authorList>
            <person name="Liao J."/>
            <person name="Wiedmann M."/>
        </authorList>
    </citation>
    <scope>NUCLEOTIDE SEQUENCE [LARGE SCALE GENOMIC DNA]</scope>
    <source>
        <strain evidence="2 3">FSL L7-0741</strain>
    </source>
</reference>
<feature type="domain" description="HTH marR-type" evidence="1">
    <location>
        <begin position="1"/>
        <end position="55"/>
    </location>
</feature>
<dbReference type="InterPro" id="IPR000835">
    <property type="entry name" value="HTH_MarR-typ"/>
</dbReference>